<dbReference type="CDD" id="cd00880">
    <property type="entry name" value="Era_like"/>
    <property type="match status" value="1"/>
</dbReference>
<gene>
    <name evidence="5" type="ORF">FEV09_02090</name>
</gene>
<dbReference type="PANTHER" id="PTHR42714">
    <property type="entry name" value="TRNA MODIFICATION GTPASE GTPBP3"/>
    <property type="match status" value="1"/>
</dbReference>
<evidence type="ECO:0000259" key="4">
    <source>
        <dbReference type="Pfam" id="PF01926"/>
    </source>
</evidence>
<dbReference type="EMBL" id="VBTY01000009">
    <property type="protein sequence ID" value="MDG3493337.1"/>
    <property type="molecule type" value="Genomic_DNA"/>
</dbReference>
<evidence type="ECO:0000256" key="2">
    <source>
        <dbReference type="ARBA" id="ARBA00023134"/>
    </source>
</evidence>
<protein>
    <submittedName>
        <fullName evidence="5">Era-like GTP-binding protein</fullName>
    </submittedName>
</protein>
<organism evidence="5 6">
    <name type="scientific">Pseudanabaena catenata USMAC16</name>
    <dbReference type="NCBI Taxonomy" id="1855837"/>
    <lineage>
        <taxon>Bacteria</taxon>
        <taxon>Bacillati</taxon>
        <taxon>Cyanobacteriota</taxon>
        <taxon>Cyanophyceae</taxon>
        <taxon>Pseudanabaenales</taxon>
        <taxon>Pseudanabaenaceae</taxon>
        <taxon>Pseudanabaena</taxon>
    </lineage>
</organism>
<dbReference type="InterPro" id="IPR006073">
    <property type="entry name" value="GTP-bd"/>
</dbReference>
<dbReference type="PANTHER" id="PTHR42714:SF6">
    <property type="entry name" value="TRANSLATION INITIATION FACTOR IF-2"/>
    <property type="match status" value="1"/>
</dbReference>
<dbReference type="InterPro" id="IPR027417">
    <property type="entry name" value="P-loop_NTPase"/>
</dbReference>
<dbReference type="Proteomes" id="UP001152872">
    <property type="component" value="Unassembled WGS sequence"/>
</dbReference>
<keyword evidence="6" id="KW-1185">Reference proteome</keyword>
<keyword evidence="2" id="KW-0342">GTP-binding</keyword>
<feature type="transmembrane region" description="Helical" evidence="3">
    <location>
        <begin position="285"/>
        <end position="303"/>
    </location>
</feature>
<keyword evidence="1" id="KW-0547">Nucleotide-binding</keyword>
<dbReference type="SUPFAM" id="SSF52540">
    <property type="entry name" value="P-loop containing nucleoside triphosphate hydrolases"/>
    <property type="match status" value="1"/>
</dbReference>
<dbReference type="GO" id="GO:0005525">
    <property type="term" value="F:GTP binding"/>
    <property type="evidence" value="ECO:0007669"/>
    <property type="project" value="UniProtKB-KW"/>
</dbReference>
<feature type="transmembrane region" description="Helical" evidence="3">
    <location>
        <begin position="262"/>
        <end position="279"/>
    </location>
</feature>
<dbReference type="AlphaFoldDB" id="A0A9X4M498"/>
<dbReference type="Gene3D" id="3.40.50.300">
    <property type="entry name" value="P-loop containing nucleotide triphosphate hydrolases"/>
    <property type="match status" value="1"/>
</dbReference>
<comment type="caution">
    <text evidence="5">The sequence shown here is derived from an EMBL/GenBank/DDBJ whole genome shotgun (WGS) entry which is preliminary data.</text>
</comment>
<proteinExistence type="predicted"/>
<accession>A0A9X4M498</accession>
<dbReference type="GO" id="GO:0005737">
    <property type="term" value="C:cytoplasm"/>
    <property type="evidence" value="ECO:0007669"/>
    <property type="project" value="TreeGrafter"/>
</dbReference>
<dbReference type="GO" id="GO:0030488">
    <property type="term" value="P:tRNA methylation"/>
    <property type="evidence" value="ECO:0007669"/>
    <property type="project" value="TreeGrafter"/>
</dbReference>
<dbReference type="Pfam" id="PF01926">
    <property type="entry name" value="MMR_HSR1"/>
    <property type="match status" value="1"/>
</dbReference>
<evidence type="ECO:0000313" key="5">
    <source>
        <dbReference type="EMBL" id="MDG3493337.1"/>
    </source>
</evidence>
<keyword evidence="3" id="KW-0472">Membrane</keyword>
<reference evidence="5" key="1">
    <citation type="submission" date="2019-05" db="EMBL/GenBank/DDBJ databases">
        <title>Whole genome sequencing of Pseudanabaena catenata USMAC16.</title>
        <authorList>
            <person name="Khan Z."/>
            <person name="Omar W.M."/>
            <person name="Convey P."/>
            <person name="Merican F."/>
            <person name="Najimudin N."/>
        </authorList>
    </citation>
    <scope>NUCLEOTIDE SEQUENCE</scope>
    <source>
        <strain evidence="5">USMAC16</strain>
    </source>
</reference>
<dbReference type="RefSeq" id="WP_009625377.1">
    <property type="nucleotide sequence ID" value="NZ_VBTY01000009.1"/>
</dbReference>
<evidence type="ECO:0000313" key="6">
    <source>
        <dbReference type="Proteomes" id="UP001152872"/>
    </source>
</evidence>
<dbReference type="InterPro" id="IPR005225">
    <property type="entry name" value="Small_GTP-bd"/>
</dbReference>
<feature type="transmembrane region" description="Helical" evidence="3">
    <location>
        <begin position="310"/>
        <end position="330"/>
    </location>
</feature>
<evidence type="ECO:0000256" key="3">
    <source>
        <dbReference type="SAM" id="Phobius"/>
    </source>
</evidence>
<feature type="domain" description="G" evidence="4">
    <location>
        <begin position="45"/>
        <end position="155"/>
    </location>
</feature>
<dbReference type="GO" id="GO:0002098">
    <property type="term" value="P:tRNA wobble uridine modification"/>
    <property type="evidence" value="ECO:0007669"/>
    <property type="project" value="TreeGrafter"/>
</dbReference>
<keyword evidence="3" id="KW-0812">Transmembrane</keyword>
<sequence length="394" mass="43788">MQDYPQQVRDRLINYRQLFQKELIETELSQISTLEEKLDKTTIAIAVFGMVSRGKSSIVNALLGQKLSETGATHGITQDIAIYTWNASNKIQLQLIDTQGIDEVGGEERAAIALATAKQADLILFTIAGDMTRLEQEAIANLQKFYKPILLVFNKVDLYPDCDRLVIYQSLQSPELQKLISPEEIILVSAEPKPVKVRVQYSDGRSQEIWEPTFPDIQDLKQRILDLLNIEGKELLAMNVLLSLLEIQNSVTHRHLAKLRSATAIAAAIFITEAIGVLISPLPWLDGAISFGFNGLLALWAIGKYPTQRNYLWLMAIIAIACGTGGLGIQNEIARYIQILGAGLSIHFLFQGLMNDIDHSRASGMWGAKNLIADILRHVSSGSILQRFHQSGEI</sequence>
<evidence type="ECO:0000256" key="1">
    <source>
        <dbReference type="ARBA" id="ARBA00022741"/>
    </source>
</evidence>
<dbReference type="NCBIfam" id="TIGR00231">
    <property type="entry name" value="small_GTP"/>
    <property type="match status" value="1"/>
</dbReference>
<keyword evidence="3" id="KW-1133">Transmembrane helix</keyword>
<name>A0A9X4M498_9CYAN</name>
<feature type="transmembrane region" description="Helical" evidence="3">
    <location>
        <begin position="336"/>
        <end position="354"/>
    </location>
</feature>